<dbReference type="EMBL" id="AJMT01000194">
    <property type="protein sequence ID" value="EIG24557.1"/>
    <property type="molecule type" value="Genomic_DNA"/>
</dbReference>
<reference evidence="1 2" key="1">
    <citation type="submission" date="2012-04" db="EMBL/GenBank/DDBJ databases">
        <authorList>
            <person name="Harkins D.M."/>
            <person name="Madupu R."/>
            <person name="Durkin A.S."/>
            <person name="Torralba M."/>
            <person name="Methe B."/>
            <person name="Sutton G.G."/>
            <person name="Nelson K.E."/>
        </authorList>
    </citation>
    <scope>NUCLEOTIDE SEQUENCE [LARGE SCALE GENOMIC DNA]</scope>
    <source>
        <strain evidence="1 2">VK64</strain>
    </source>
</reference>
<evidence type="ECO:0000313" key="1">
    <source>
        <dbReference type="EMBL" id="EIG24557.1"/>
    </source>
</evidence>
<proteinExistence type="predicted"/>
<comment type="caution">
    <text evidence="1">The sequence shown here is derived from an EMBL/GenBank/DDBJ whole genome shotgun (WGS) entry which is preliminary data.</text>
</comment>
<organism evidence="1 2">
    <name type="scientific">Neisseria sicca VK64</name>
    <dbReference type="NCBI Taxonomy" id="1095748"/>
    <lineage>
        <taxon>Bacteria</taxon>
        <taxon>Pseudomonadati</taxon>
        <taxon>Pseudomonadota</taxon>
        <taxon>Betaproteobacteria</taxon>
        <taxon>Neisseriales</taxon>
        <taxon>Neisseriaceae</taxon>
        <taxon>Neisseria</taxon>
    </lineage>
</organism>
<gene>
    <name evidence="1" type="ORF">HMPREF1051_2518</name>
</gene>
<sequence length="66" mass="7219">MESAKRSGFLGIVTTGQPPARSKTGNAVPTFAPCCIYPYASCQRSSETSNRFSDDLFLFNQNSMFS</sequence>
<protein>
    <submittedName>
        <fullName evidence="1">Uncharacterized protein</fullName>
    </submittedName>
</protein>
<dbReference type="AlphaFoldDB" id="I2NFE6"/>
<name>I2NFE6_NEISI</name>
<accession>I2NFE6</accession>
<dbReference type="Proteomes" id="UP000004473">
    <property type="component" value="Unassembled WGS sequence"/>
</dbReference>
<evidence type="ECO:0000313" key="2">
    <source>
        <dbReference type="Proteomes" id="UP000004473"/>
    </source>
</evidence>